<evidence type="ECO:0000256" key="2">
    <source>
        <dbReference type="SAM" id="SignalP"/>
    </source>
</evidence>
<name>A0A151J3Y4_9HYME</name>
<evidence type="ECO:0000313" key="4">
    <source>
        <dbReference type="Proteomes" id="UP000078492"/>
    </source>
</evidence>
<dbReference type="Proteomes" id="UP000078492">
    <property type="component" value="Unassembled WGS sequence"/>
</dbReference>
<keyword evidence="4" id="KW-1185">Reference proteome</keyword>
<accession>A0A151J3Y4</accession>
<feature type="signal peptide" evidence="2">
    <location>
        <begin position="1"/>
        <end position="22"/>
    </location>
</feature>
<feature type="region of interest" description="Disordered" evidence="1">
    <location>
        <begin position="30"/>
        <end position="50"/>
    </location>
</feature>
<sequence>MKTVIFLFGLVLVVTIIIPTNGGPIAEATAEATPEATAEATPEATAETTPDVTAEATLEATAEATPDVTAEASFKTKIIVIRISLLPNLLHSNKSI</sequence>
<organism evidence="3 4">
    <name type="scientific">Trachymyrmex cornetzi</name>
    <dbReference type="NCBI Taxonomy" id="471704"/>
    <lineage>
        <taxon>Eukaryota</taxon>
        <taxon>Metazoa</taxon>
        <taxon>Ecdysozoa</taxon>
        <taxon>Arthropoda</taxon>
        <taxon>Hexapoda</taxon>
        <taxon>Insecta</taxon>
        <taxon>Pterygota</taxon>
        <taxon>Neoptera</taxon>
        <taxon>Endopterygota</taxon>
        <taxon>Hymenoptera</taxon>
        <taxon>Apocrita</taxon>
        <taxon>Aculeata</taxon>
        <taxon>Formicoidea</taxon>
        <taxon>Formicidae</taxon>
        <taxon>Myrmicinae</taxon>
        <taxon>Trachymyrmex</taxon>
    </lineage>
</organism>
<proteinExistence type="predicted"/>
<feature type="chain" id="PRO_5007582461" description="Zonadhesin" evidence="2">
    <location>
        <begin position="23"/>
        <end position="96"/>
    </location>
</feature>
<protein>
    <recommendedName>
        <fullName evidence="5">Zonadhesin</fullName>
    </recommendedName>
</protein>
<evidence type="ECO:0000256" key="1">
    <source>
        <dbReference type="SAM" id="MobiDB-lite"/>
    </source>
</evidence>
<reference evidence="3 4" key="1">
    <citation type="submission" date="2015-09" db="EMBL/GenBank/DDBJ databases">
        <title>Trachymyrmex cornetzi WGS genome.</title>
        <authorList>
            <person name="Nygaard S."/>
            <person name="Hu H."/>
            <person name="Boomsma J."/>
            <person name="Zhang G."/>
        </authorList>
    </citation>
    <scope>NUCLEOTIDE SEQUENCE [LARGE SCALE GENOMIC DNA]</scope>
    <source>
        <strain evidence="3">Tcor2-1</strain>
        <tissue evidence="3">Whole body</tissue>
    </source>
</reference>
<keyword evidence="2" id="KW-0732">Signal</keyword>
<evidence type="ECO:0008006" key="5">
    <source>
        <dbReference type="Google" id="ProtNLM"/>
    </source>
</evidence>
<gene>
    <name evidence="3" type="ORF">ALC57_10567</name>
</gene>
<dbReference type="AlphaFoldDB" id="A0A151J3Y4"/>
<evidence type="ECO:0000313" key="3">
    <source>
        <dbReference type="EMBL" id="KYN17155.1"/>
    </source>
</evidence>
<dbReference type="EMBL" id="KQ980228">
    <property type="protein sequence ID" value="KYN17155.1"/>
    <property type="molecule type" value="Genomic_DNA"/>
</dbReference>